<dbReference type="Pfam" id="PF11888">
    <property type="entry name" value="DUF3408"/>
    <property type="match status" value="1"/>
</dbReference>
<sequence>MTKNERTSDIDAEEIIEMFRPEMRRLKPADVGLENVPGTQRVTNEPNVQTATTLPTDTTATTEQPAQAIPSCAGIKQKRATLEEYRQTFLRVPRIENRKPVFVSCEVRDRLDEIVRRLGGRRMSVSGLMENLARHHLETYGEDIERWRKL</sequence>
<gene>
    <name evidence="1" type="ORF">ERS852429_01314</name>
</gene>
<dbReference type="InterPro" id="IPR021823">
    <property type="entry name" value="DUF3408"/>
</dbReference>
<evidence type="ECO:0000313" key="2">
    <source>
        <dbReference type="Proteomes" id="UP000095591"/>
    </source>
</evidence>
<dbReference type="AlphaFoldDB" id="A0A173T239"/>
<dbReference type="Proteomes" id="UP000095591">
    <property type="component" value="Unassembled WGS sequence"/>
</dbReference>
<proteinExistence type="predicted"/>
<dbReference type="RefSeq" id="WP_044544548.1">
    <property type="nucleotide sequence ID" value="NZ_CDRH01000012.1"/>
</dbReference>
<evidence type="ECO:0000313" key="1">
    <source>
        <dbReference type="EMBL" id="CUM96109.1"/>
    </source>
</evidence>
<name>A0A173T239_PARDI</name>
<accession>A0A173T239</accession>
<protein>
    <submittedName>
        <fullName evidence="1">Protein of uncharacterized function (DUF3408)</fullName>
    </submittedName>
</protein>
<reference evidence="1 2" key="1">
    <citation type="submission" date="2015-09" db="EMBL/GenBank/DDBJ databases">
        <authorList>
            <consortium name="Pathogen Informatics"/>
        </authorList>
    </citation>
    <scope>NUCLEOTIDE SEQUENCE [LARGE SCALE GENOMIC DNA]</scope>
    <source>
        <strain evidence="1 2">2789STDY5608872</strain>
    </source>
</reference>
<organism evidence="1 2">
    <name type="scientific">Parabacteroides distasonis</name>
    <dbReference type="NCBI Taxonomy" id="823"/>
    <lineage>
        <taxon>Bacteria</taxon>
        <taxon>Pseudomonadati</taxon>
        <taxon>Bacteroidota</taxon>
        <taxon>Bacteroidia</taxon>
        <taxon>Bacteroidales</taxon>
        <taxon>Tannerellaceae</taxon>
        <taxon>Parabacteroides</taxon>
    </lineage>
</organism>
<dbReference type="EMBL" id="CYXP01000002">
    <property type="protein sequence ID" value="CUM96109.1"/>
    <property type="molecule type" value="Genomic_DNA"/>
</dbReference>